<reference evidence="7" key="1">
    <citation type="submission" date="2021-01" db="EMBL/GenBank/DDBJ databases">
        <authorList>
            <person name="Corre E."/>
            <person name="Pelletier E."/>
            <person name="Niang G."/>
            <person name="Scheremetjew M."/>
            <person name="Finn R."/>
            <person name="Kale V."/>
            <person name="Holt S."/>
            <person name="Cochrane G."/>
            <person name="Meng A."/>
            <person name="Brown T."/>
            <person name="Cohen L."/>
        </authorList>
    </citation>
    <scope>NUCLEOTIDE SEQUENCE</scope>
    <source>
        <strain evidence="7">CCMP2058</strain>
    </source>
</reference>
<evidence type="ECO:0000256" key="5">
    <source>
        <dbReference type="ARBA" id="ARBA00022840"/>
    </source>
</evidence>
<evidence type="ECO:0000259" key="6">
    <source>
        <dbReference type="PROSITE" id="PS50011"/>
    </source>
</evidence>
<feature type="domain" description="Protein kinase" evidence="6">
    <location>
        <begin position="23"/>
        <end position="298"/>
    </location>
</feature>
<evidence type="ECO:0000313" key="7">
    <source>
        <dbReference type="EMBL" id="CAD8446687.1"/>
    </source>
</evidence>
<dbReference type="Gene3D" id="1.10.510.10">
    <property type="entry name" value="Transferase(Phosphotransferase) domain 1"/>
    <property type="match status" value="1"/>
</dbReference>
<proteinExistence type="predicted"/>
<keyword evidence="2" id="KW-0808">Transferase</keyword>
<accession>A0A7S0DA74</accession>
<dbReference type="EMBL" id="HBEM01012564">
    <property type="protein sequence ID" value="CAD8446687.1"/>
    <property type="molecule type" value="Transcribed_RNA"/>
</dbReference>
<keyword evidence="1" id="KW-0723">Serine/threonine-protein kinase</keyword>
<dbReference type="AlphaFoldDB" id="A0A7S0DA74"/>
<dbReference type="CDD" id="cd05117">
    <property type="entry name" value="STKc_CAMK"/>
    <property type="match status" value="1"/>
</dbReference>
<gene>
    <name evidence="7" type="ORF">LAMO00422_LOCUS8732</name>
</gene>
<dbReference type="SUPFAM" id="SSF56112">
    <property type="entry name" value="Protein kinase-like (PK-like)"/>
    <property type="match status" value="1"/>
</dbReference>
<evidence type="ECO:0000256" key="1">
    <source>
        <dbReference type="ARBA" id="ARBA00022527"/>
    </source>
</evidence>
<dbReference type="PANTHER" id="PTHR24349">
    <property type="entry name" value="SERINE/THREONINE-PROTEIN KINASE"/>
    <property type="match status" value="1"/>
</dbReference>
<keyword evidence="4" id="KW-0418">Kinase</keyword>
<dbReference type="FunFam" id="1.10.510.10:FF:000571">
    <property type="entry name" value="Maternal embryonic leucine zipper kinase"/>
    <property type="match status" value="1"/>
</dbReference>
<organism evidence="7">
    <name type="scientific">Amorphochlora amoebiformis</name>
    <dbReference type="NCBI Taxonomy" id="1561963"/>
    <lineage>
        <taxon>Eukaryota</taxon>
        <taxon>Sar</taxon>
        <taxon>Rhizaria</taxon>
        <taxon>Cercozoa</taxon>
        <taxon>Chlorarachniophyceae</taxon>
        <taxon>Amorphochlora</taxon>
    </lineage>
</organism>
<dbReference type="InterPro" id="IPR050205">
    <property type="entry name" value="CDPK_Ser/Thr_kinases"/>
</dbReference>
<evidence type="ECO:0000256" key="3">
    <source>
        <dbReference type="ARBA" id="ARBA00022741"/>
    </source>
</evidence>
<dbReference type="Pfam" id="PF00069">
    <property type="entry name" value="Pkinase"/>
    <property type="match status" value="1"/>
</dbReference>
<dbReference type="SMART" id="SM00220">
    <property type="entry name" value="S_TKc"/>
    <property type="match status" value="1"/>
</dbReference>
<dbReference type="InterPro" id="IPR000719">
    <property type="entry name" value="Prot_kinase_dom"/>
</dbReference>
<dbReference type="GO" id="GO:0005524">
    <property type="term" value="F:ATP binding"/>
    <property type="evidence" value="ECO:0007669"/>
    <property type="project" value="UniProtKB-KW"/>
</dbReference>
<dbReference type="PROSITE" id="PS50011">
    <property type="entry name" value="PROTEIN_KINASE_DOM"/>
    <property type="match status" value="1"/>
</dbReference>
<name>A0A7S0DA74_9EUKA</name>
<protein>
    <recommendedName>
        <fullName evidence="6">Protein kinase domain-containing protein</fullName>
    </recommendedName>
</protein>
<keyword evidence="3" id="KW-0547">Nucleotide-binding</keyword>
<evidence type="ECO:0000256" key="4">
    <source>
        <dbReference type="ARBA" id="ARBA00022777"/>
    </source>
</evidence>
<sequence length="315" mass="35926">MGHLWATQRAKSPEEAKCVDDMYRLMEEIGRGSISVVRKGLPWENDSNSEGEQSSKAVAVRVIKRIKGIERGSKGHEALFEELRIQALLRHQNICRIFEVFNEPEAMNITMELLDGGDLHTRIIVRERFEEGEAASVVYGVASALQFMHERGVVFRDLKPENIRFPDPFDSSQPKLVNFSLARDMRRSGDTKGPVGILTPCGSPGYVAPEILHQKIYNEAVDLWSLGVILYTMLCGYPPFYHEKHATLFEIIKAGDYEFHESHWGSVSDPAKHLISRLLCVDPGRRPSASQTVRTTWVYLKRFQYKQHVEEMLKP</sequence>
<dbReference type="GO" id="GO:0004674">
    <property type="term" value="F:protein serine/threonine kinase activity"/>
    <property type="evidence" value="ECO:0007669"/>
    <property type="project" value="UniProtKB-KW"/>
</dbReference>
<dbReference type="InterPro" id="IPR011009">
    <property type="entry name" value="Kinase-like_dom_sf"/>
</dbReference>
<keyword evidence="5" id="KW-0067">ATP-binding</keyword>
<evidence type="ECO:0000256" key="2">
    <source>
        <dbReference type="ARBA" id="ARBA00022679"/>
    </source>
</evidence>